<proteinExistence type="evidence at transcript level"/>
<reference evidence="1" key="1">
    <citation type="submission" date="2012-05" db="EMBL/GenBank/DDBJ databases">
        <authorList>
            <person name="Krishnakumar V."/>
            <person name="Cheung F."/>
            <person name="Xiao Y."/>
            <person name="Chan A."/>
            <person name="Moskal W.A."/>
            <person name="Town C.D."/>
        </authorList>
    </citation>
    <scope>NUCLEOTIDE SEQUENCE</scope>
</reference>
<dbReference type="EMBL" id="BT135334">
    <property type="protein sequence ID" value="AFK35129.1"/>
    <property type="molecule type" value="mRNA"/>
</dbReference>
<accession>I3S4D7</accession>
<evidence type="ECO:0000313" key="1">
    <source>
        <dbReference type="EMBL" id="AFK35129.1"/>
    </source>
</evidence>
<name>I3S4D7_MEDTR</name>
<organism evidence="1">
    <name type="scientific">Medicago truncatula</name>
    <name type="common">Barrel medic</name>
    <name type="synonym">Medicago tribuloides</name>
    <dbReference type="NCBI Taxonomy" id="3880"/>
    <lineage>
        <taxon>Eukaryota</taxon>
        <taxon>Viridiplantae</taxon>
        <taxon>Streptophyta</taxon>
        <taxon>Embryophyta</taxon>
        <taxon>Tracheophyta</taxon>
        <taxon>Spermatophyta</taxon>
        <taxon>Magnoliopsida</taxon>
        <taxon>eudicotyledons</taxon>
        <taxon>Gunneridae</taxon>
        <taxon>Pentapetalae</taxon>
        <taxon>rosids</taxon>
        <taxon>fabids</taxon>
        <taxon>Fabales</taxon>
        <taxon>Fabaceae</taxon>
        <taxon>Papilionoideae</taxon>
        <taxon>50 kb inversion clade</taxon>
        <taxon>NPAAA clade</taxon>
        <taxon>Hologalegina</taxon>
        <taxon>IRL clade</taxon>
        <taxon>Trifolieae</taxon>
        <taxon>Medicago</taxon>
    </lineage>
</organism>
<dbReference type="AlphaFoldDB" id="I3S4D7"/>
<protein>
    <submittedName>
        <fullName evidence="1">Uncharacterized protein</fullName>
    </submittedName>
</protein>
<sequence length="71" mass="8134">MGITKDSWSLILQLTTLSRALKNTTHQHYGFSIMNQHTTFDPIDFMTQYLAIETLIPYLLDSNPASIIHPQ</sequence>